<dbReference type="Proteomes" id="UP001244640">
    <property type="component" value="Unassembled WGS sequence"/>
</dbReference>
<evidence type="ECO:0000313" key="2">
    <source>
        <dbReference type="EMBL" id="MDQ1148276.1"/>
    </source>
</evidence>
<feature type="domain" description="HTH cro/C1-type" evidence="1">
    <location>
        <begin position="9"/>
        <end position="60"/>
    </location>
</feature>
<dbReference type="InterPro" id="IPR001387">
    <property type="entry name" value="Cro/C1-type_HTH"/>
</dbReference>
<evidence type="ECO:0000313" key="3">
    <source>
        <dbReference type="Proteomes" id="UP001244640"/>
    </source>
</evidence>
<dbReference type="InterPro" id="IPR010982">
    <property type="entry name" value="Lambda_DNA-bd_dom_sf"/>
</dbReference>
<dbReference type="EMBL" id="JAUTBA010000001">
    <property type="protein sequence ID" value="MDQ1148276.1"/>
    <property type="molecule type" value="Genomic_DNA"/>
</dbReference>
<comment type="caution">
    <text evidence="2">The sequence shown here is derived from an EMBL/GenBank/DDBJ whole genome shotgun (WGS) entry which is preliminary data.</text>
</comment>
<reference evidence="2 3" key="1">
    <citation type="submission" date="2023-07" db="EMBL/GenBank/DDBJ databases">
        <title>Functional and genomic diversity of the sorghum phyllosphere microbiome.</title>
        <authorList>
            <person name="Shade A."/>
        </authorList>
    </citation>
    <scope>NUCLEOTIDE SEQUENCE [LARGE SCALE GENOMIC DNA]</scope>
    <source>
        <strain evidence="2 3">SORGH_AS_0892</strain>
    </source>
</reference>
<protein>
    <submittedName>
        <fullName evidence="2">Transcriptional regulator with XRE-family HTH domain</fullName>
    </submittedName>
</protein>
<sequence>MKINIGQIIKKVATEQGISQKQLGDKINKTKQGVASIYRRSTIDIELLKEIALVLNHDFLSYYYQDAPFKVFKELEVSNWEQKVDDLNEQINLKDILLGKNEEILLLQRKYIAELEQKLGKK</sequence>
<keyword evidence="3" id="KW-1185">Reference proteome</keyword>
<dbReference type="RefSeq" id="WP_209577060.1">
    <property type="nucleotide sequence ID" value="NZ_JAUTBA010000001.1"/>
</dbReference>
<accession>A0ABU0TZZ3</accession>
<dbReference type="Gene3D" id="1.10.260.40">
    <property type="entry name" value="lambda repressor-like DNA-binding domains"/>
    <property type="match status" value="1"/>
</dbReference>
<dbReference type="SUPFAM" id="SSF47413">
    <property type="entry name" value="lambda repressor-like DNA-binding domains"/>
    <property type="match status" value="1"/>
</dbReference>
<name>A0ABU0TZZ3_9SPHI</name>
<dbReference type="CDD" id="cd00093">
    <property type="entry name" value="HTH_XRE"/>
    <property type="match status" value="1"/>
</dbReference>
<dbReference type="PROSITE" id="PS50943">
    <property type="entry name" value="HTH_CROC1"/>
    <property type="match status" value="1"/>
</dbReference>
<evidence type="ECO:0000259" key="1">
    <source>
        <dbReference type="PROSITE" id="PS50943"/>
    </source>
</evidence>
<dbReference type="Pfam" id="PF01381">
    <property type="entry name" value="HTH_3"/>
    <property type="match status" value="1"/>
</dbReference>
<proteinExistence type="predicted"/>
<organism evidence="2 3">
    <name type="scientific">Sphingobacterium zeae</name>
    <dbReference type="NCBI Taxonomy" id="1776859"/>
    <lineage>
        <taxon>Bacteria</taxon>
        <taxon>Pseudomonadati</taxon>
        <taxon>Bacteroidota</taxon>
        <taxon>Sphingobacteriia</taxon>
        <taxon>Sphingobacteriales</taxon>
        <taxon>Sphingobacteriaceae</taxon>
        <taxon>Sphingobacterium</taxon>
    </lineage>
</organism>
<gene>
    <name evidence="2" type="ORF">QE382_000260</name>
</gene>